<dbReference type="RefSeq" id="WP_132767737.1">
    <property type="nucleotide sequence ID" value="NZ_SMAB01000005.1"/>
</dbReference>
<keyword evidence="5" id="KW-0969">Cilium</keyword>
<evidence type="ECO:0000256" key="4">
    <source>
        <dbReference type="HAMAP-Rule" id="MF_01185"/>
    </source>
</evidence>
<dbReference type="PANTHER" id="PTHR39190">
    <property type="entry name" value="FLAGELLAR ASSEMBLY FACTOR FLIW"/>
    <property type="match status" value="1"/>
</dbReference>
<evidence type="ECO:0000256" key="3">
    <source>
        <dbReference type="ARBA" id="ARBA00022845"/>
    </source>
</evidence>
<name>A0A4R3KIF5_9BACI</name>
<comment type="function">
    <text evidence="4">Acts as an anti-CsrA protein, binds CsrA and prevents it from repressing translation of its target genes, one of which is flagellin. Binds to flagellin and participates in the assembly of the flagellum.</text>
</comment>
<dbReference type="EMBL" id="SMAB01000005">
    <property type="protein sequence ID" value="TCS83318.1"/>
    <property type="molecule type" value="Genomic_DNA"/>
</dbReference>
<dbReference type="Proteomes" id="UP000295788">
    <property type="component" value="Unassembled WGS sequence"/>
</dbReference>
<keyword evidence="5" id="KW-0282">Flagellum</keyword>
<comment type="subunit">
    <text evidence="4">Interacts with translational regulator CsrA and flagellin(s).</text>
</comment>
<keyword evidence="4" id="KW-0143">Chaperone</keyword>
<gene>
    <name evidence="4" type="primary">fliW</name>
    <name evidence="5" type="ORF">EDD72_10558</name>
</gene>
<dbReference type="Gene3D" id="2.30.290.10">
    <property type="entry name" value="BH3618-like"/>
    <property type="match status" value="1"/>
</dbReference>
<evidence type="ECO:0000256" key="1">
    <source>
        <dbReference type="ARBA" id="ARBA00022490"/>
    </source>
</evidence>
<keyword evidence="5" id="KW-0966">Cell projection</keyword>
<comment type="subcellular location">
    <subcellularLocation>
        <location evidence="4">Cytoplasm</location>
    </subcellularLocation>
</comment>
<proteinExistence type="inferred from homology"/>
<dbReference type="HAMAP" id="MF_01185">
    <property type="entry name" value="FliW"/>
    <property type="match status" value="1"/>
</dbReference>
<dbReference type="PANTHER" id="PTHR39190:SF1">
    <property type="entry name" value="FLAGELLAR ASSEMBLY FACTOR FLIW"/>
    <property type="match status" value="1"/>
</dbReference>
<protein>
    <recommendedName>
        <fullName evidence="4">Flagellar assembly factor FliW</fullName>
    </recommendedName>
</protein>
<dbReference type="OrthoDB" id="9801235at2"/>
<evidence type="ECO:0000256" key="2">
    <source>
        <dbReference type="ARBA" id="ARBA00022795"/>
    </source>
</evidence>
<dbReference type="AlphaFoldDB" id="A0A4R3KIF5"/>
<sequence length="149" mass="17374">MAKIETTRFGRVKYNEEDIIHFENGIPGFEKEQLFLLIQPDVDQPYAFLQSIQTSDLAFVIVNPFIFYPNYEFDLDEQSKEELEINHVEDITVWGILSIPEDFKKTTINLKAPVIINVKNRKGKQVILHDTLYEIKTPLFSQKLIEGVK</sequence>
<organism evidence="5 6">
    <name type="scientific">Tepidibacillus fermentans</name>
    <dbReference type="NCBI Taxonomy" id="1281767"/>
    <lineage>
        <taxon>Bacteria</taxon>
        <taxon>Bacillati</taxon>
        <taxon>Bacillota</taxon>
        <taxon>Bacilli</taxon>
        <taxon>Bacillales</taxon>
        <taxon>Bacillaceae</taxon>
        <taxon>Tepidibacillus</taxon>
    </lineage>
</organism>
<comment type="caution">
    <text evidence="5">The sequence shown here is derived from an EMBL/GenBank/DDBJ whole genome shotgun (WGS) entry which is preliminary data.</text>
</comment>
<keyword evidence="3 4" id="KW-0810">Translation regulation</keyword>
<dbReference type="Pfam" id="PF02623">
    <property type="entry name" value="FliW"/>
    <property type="match status" value="1"/>
</dbReference>
<keyword evidence="6" id="KW-1185">Reference proteome</keyword>
<keyword evidence="2 4" id="KW-1005">Bacterial flagellum biogenesis</keyword>
<dbReference type="NCBIfam" id="NF009793">
    <property type="entry name" value="PRK13285.1-1"/>
    <property type="match status" value="1"/>
</dbReference>
<comment type="similarity">
    <text evidence="4">Belongs to the FliW family.</text>
</comment>
<evidence type="ECO:0000313" key="5">
    <source>
        <dbReference type="EMBL" id="TCS83318.1"/>
    </source>
</evidence>
<dbReference type="GO" id="GO:0044780">
    <property type="term" value="P:bacterial-type flagellum assembly"/>
    <property type="evidence" value="ECO:0007669"/>
    <property type="project" value="UniProtKB-UniRule"/>
</dbReference>
<dbReference type="SUPFAM" id="SSF141457">
    <property type="entry name" value="BH3618-like"/>
    <property type="match status" value="1"/>
</dbReference>
<evidence type="ECO:0000313" key="6">
    <source>
        <dbReference type="Proteomes" id="UP000295788"/>
    </source>
</evidence>
<dbReference type="GO" id="GO:0006417">
    <property type="term" value="P:regulation of translation"/>
    <property type="evidence" value="ECO:0007669"/>
    <property type="project" value="UniProtKB-KW"/>
</dbReference>
<accession>A0A4R3KIF5</accession>
<dbReference type="InterPro" id="IPR003775">
    <property type="entry name" value="Flagellar_assembly_factor_FliW"/>
</dbReference>
<dbReference type="InterPro" id="IPR024046">
    <property type="entry name" value="Flagellar_assmbl_FliW_dom_sf"/>
</dbReference>
<reference evidence="5 6" key="1">
    <citation type="submission" date="2019-03" db="EMBL/GenBank/DDBJ databases">
        <title>Genomic Encyclopedia of Type Strains, Phase IV (KMG-IV): sequencing the most valuable type-strain genomes for metagenomic binning, comparative biology and taxonomic classification.</title>
        <authorList>
            <person name="Goeker M."/>
        </authorList>
    </citation>
    <scope>NUCLEOTIDE SEQUENCE [LARGE SCALE GENOMIC DNA]</scope>
    <source>
        <strain evidence="5 6">DSM 23802</strain>
    </source>
</reference>
<keyword evidence="1 4" id="KW-0963">Cytoplasm</keyword>
<dbReference type="GO" id="GO:0005737">
    <property type="term" value="C:cytoplasm"/>
    <property type="evidence" value="ECO:0007669"/>
    <property type="project" value="UniProtKB-SubCell"/>
</dbReference>